<dbReference type="InterPro" id="IPR036770">
    <property type="entry name" value="Ankyrin_rpt-contain_sf"/>
</dbReference>
<accession>A0A292PQX0</accession>
<dbReference type="InterPro" id="IPR027473">
    <property type="entry name" value="L-asparaginase_C"/>
</dbReference>
<feature type="domain" description="L-asparaginase N-terminal" evidence="8">
    <location>
        <begin position="56"/>
        <end position="273"/>
    </location>
</feature>
<evidence type="ECO:0000256" key="5">
    <source>
        <dbReference type="ARBA" id="ARBA00061199"/>
    </source>
</evidence>
<dbReference type="EC" id="3.5.1.1" evidence="1"/>
<dbReference type="CDD" id="cd08963">
    <property type="entry name" value="L-asparaginase_I"/>
    <property type="match status" value="1"/>
</dbReference>
<dbReference type="InterPro" id="IPR006034">
    <property type="entry name" value="Asparaginase/glutaminase-like"/>
</dbReference>
<evidence type="ECO:0000256" key="6">
    <source>
        <dbReference type="PROSITE-ProRule" id="PRU00023"/>
    </source>
</evidence>
<dbReference type="Pfam" id="PF12796">
    <property type="entry name" value="Ank_2"/>
    <property type="match status" value="1"/>
</dbReference>
<feature type="repeat" description="ANK" evidence="6">
    <location>
        <begin position="472"/>
        <end position="504"/>
    </location>
</feature>
<dbReference type="PIRSF" id="PIRSF500176">
    <property type="entry name" value="L_ASNase"/>
    <property type="match status" value="1"/>
</dbReference>
<protein>
    <recommendedName>
        <fullName evidence="1">asparaginase</fullName>
        <ecNumber evidence="1">3.5.1.1</ecNumber>
    </recommendedName>
</protein>
<dbReference type="PRINTS" id="PR00139">
    <property type="entry name" value="ASNGLNASE"/>
</dbReference>
<dbReference type="Proteomes" id="UP001412239">
    <property type="component" value="Unassembled WGS sequence"/>
</dbReference>
<gene>
    <name evidence="10" type="ORF">GSTUAT00005889001</name>
</gene>
<evidence type="ECO:0000256" key="3">
    <source>
        <dbReference type="ARBA" id="ARBA00022801"/>
    </source>
</evidence>
<dbReference type="GO" id="GO:0009066">
    <property type="term" value="P:aspartate family amino acid metabolic process"/>
    <property type="evidence" value="ECO:0007669"/>
    <property type="project" value="UniProtKB-ARBA"/>
</dbReference>
<dbReference type="Gene3D" id="3.40.50.1170">
    <property type="entry name" value="L-asparaginase, N-terminal domain"/>
    <property type="match status" value="1"/>
</dbReference>
<evidence type="ECO:0000259" key="9">
    <source>
        <dbReference type="Pfam" id="PF17763"/>
    </source>
</evidence>
<evidence type="ECO:0000313" key="10">
    <source>
        <dbReference type="EMBL" id="CUS09959.1"/>
    </source>
</evidence>
<dbReference type="SUPFAM" id="SSF53774">
    <property type="entry name" value="Glutaminase/Asparaginase"/>
    <property type="match status" value="1"/>
</dbReference>
<dbReference type="SUPFAM" id="SSF48403">
    <property type="entry name" value="Ankyrin repeat"/>
    <property type="match status" value="1"/>
</dbReference>
<feature type="compositionally biased region" description="Low complexity" evidence="7">
    <location>
        <begin position="1"/>
        <end position="24"/>
    </location>
</feature>
<comment type="similarity">
    <text evidence="5">In the N-terminal section; belongs to the asparaginase 1 family.</text>
</comment>
<evidence type="ECO:0000313" key="11">
    <source>
        <dbReference type="Proteomes" id="UP001412239"/>
    </source>
</evidence>
<evidence type="ECO:0000256" key="7">
    <source>
        <dbReference type="SAM" id="MobiDB-lite"/>
    </source>
</evidence>
<dbReference type="PANTHER" id="PTHR11707">
    <property type="entry name" value="L-ASPARAGINASE"/>
    <property type="match status" value="1"/>
</dbReference>
<keyword evidence="2" id="KW-0677">Repeat</keyword>
<dbReference type="FunFam" id="3.40.50.40:FF:000001">
    <property type="entry name" value="L-asparaginase 1"/>
    <property type="match status" value="1"/>
</dbReference>
<dbReference type="PROSITE" id="PS51732">
    <property type="entry name" value="ASN_GLN_ASE_3"/>
    <property type="match status" value="1"/>
</dbReference>
<feature type="domain" description="Asparaginase/glutaminase C-terminal" evidence="9">
    <location>
        <begin position="293"/>
        <end position="409"/>
    </location>
</feature>
<evidence type="ECO:0000259" key="8">
    <source>
        <dbReference type="Pfam" id="PF00710"/>
    </source>
</evidence>
<dbReference type="InterPro" id="IPR027474">
    <property type="entry name" value="L-asparaginase_N"/>
</dbReference>
<feature type="compositionally biased region" description="Polar residues" evidence="7">
    <location>
        <begin position="30"/>
        <end position="40"/>
    </location>
</feature>
<reference evidence="10" key="1">
    <citation type="submission" date="2015-10" db="EMBL/GenBank/DDBJ databases">
        <authorList>
            <person name="Regsiter A."/>
            <person name="william w."/>
        </authorList>
    </citation>
    <scope>NUCLEOTIDE SEQUENCE</scope>
    <source>
        <strain evidence="10">Montdore</strain>
    </source>
</reference>
<dbReference type="GO" id="GO:0004067">
    <property type="term" value="F:asparaginase activity"/>
    <property type="evidence" value="ECO:0007669"/>
    <property type="project" value="UniProtKB-UniRule"/>
</dbReference>
<dbReference type="PANTHER" id="PTHR11707:SF28">
    <property type="entry name" value="60 KDA LYSOPHOSPHOLIPASE"/>
    <property type="match status" value="1"/>
</dbReference>
<dbReference type="Pfam" id="PF17763">
    <property type="entry name" value="Asparaginase_C"/>
    <property type="match status" value="1"/>
</dbReference>
<dbReference type="EMBL" id="LN891061">
    <property type="protein sequence ID" value="CUS09959.1"/>
    <property type="molecule type" value="Genomic_DNA"/>
</dbReference>
<dbReference type="Gene3D" id="1.25.40.20">
    <property type="entry name" value="Ankyrin repeat-containing domain"/>
    <property type="match status" value="1"/>
</dbReference>
<evidence type="ECO:0000256" key="1">
    <source>
        <dbReference type="ARBA" id="ARBA00012920"/>
    </source>
</evidence>
<dbReference type="Gene3D" id="3.40.50.40">
    <property type="match status" value="1"/>
</dbReference>
<proteinExistence type="inferred from homology"/>
<dbReference type="PIRSF" id="PIRSF001220">
    <property type="entry name" value="L-ASNase_gatD"/>
    <property type="match status" value="1"/>
</dbReference>
<name>A0A292PQX0_9PEZI</name>
<evidence type="ECO:0000256" key="4">
    <source>
        <dbReference type="ARBA" id="ARBA00023043"/>
    </source>
</evidence>
<dbReference type="InterPro" id="IPR002110">
    <property type="entry name" value="Ankyrin_rpt"/>
</dbReference>
<dbReference type="SMART" id="SM00248">
    <property type="entry name" value="ANK"/>
    <property type="match status" value="3"/>
</dbReference>
<dbReference type="SFLD" id="SFLDS00057">
    <property type="entry name" value="Glutaminase/Asparaginase"/>
    <property type="match status" value="1"/>
</dbReference>
<dbReference type="InterPro" id="IPR040919">
    <property type="entry name" value="Asparaginase_C"/>
</dbReference>
<dbReference type="PROSITE" id="PS50088">
    <property type="entry name" value="ANK_REPEAT"/>
    <property type="match status" value="2"/>
</dbReference>
<keyword evidence="11" id="KW-1185">Reference proteome</keyword>
<dbReference type="PROSITE" id="PS50297">
    <property type="entry name" value="ANK_REP_REGION"/>
    <property type="match status" value="1"/>
</dbReference>
<dbReference type="InterPro" id="IPR036152">
    <property type="entry name" value="Asp/glu_Ase-like_sf"/>
</dbReference>
<dbReference type="SMART" id="SM00870">
    <property type="entry name" value="Asparaginase"/>
    <property type="match status" value="1"/>
</dbReference>
<keyword evidence="3" id="KW-0378">Hydrolase</keyword>
<evidence type="ECO:0000256" key="2">
    <source>
        <dbReference type="ARBA" id="ARBA00022737"/>
    </source>
</evidence>
<dbReference type="Pfam" id="PF00710">
    <property type="entry name" value="Asparaginase"/>
    <property type="match status" value="1"/>
</dbReference>
<organism evidence="10 11">
    <name type="scientific">Tuber aestivum</name>
    <name type="common">summer truffle</name>
    <dbReference type="NCBI Taxonomy" id="59557"/>
    <lineage>
        <taxon>Eukaryota</taxon>
        <taxon>Fungi</taxon>
        <taxon>Dikarya</taxon>
        <taxon>Ascomycota</taxon>
        <taxon>Pezizomycotina</taxon>
        <taxon>Pezizomycetes</taxon>
        <taxon>Pezizales</taxon>
        <taxon>Tuberaceae</taxon>
        <taxon>Tuber</taxon>
    </lineage>
</organism>
<dbReference type="AlphaFoldDB" id="A0A292PQX0"/>
<dbReference type="InterPro" id="IPR037152">
    <property type="entry name" value="L-asparaginase_N_sf"/>
</dbReference>
<feature type="repeat" description="ANK" evidence="6">
    <location>
        <begin position="505"/>
        <end position="537"/>
    </location>
</feature>
<keyword evidence="4 6" id="KW-0040">ANK repeat</keyword>
<dbReference type="InterPro" id="IPR041725">
    <property type="entry name" value="L-asparaginase_I"/>
</dbReference>
<feature type="region of interest" description="Disordered" evidence="7">
    <location>
        <begin position="1"/>
        <end position="47"/>
    </location>
</feature>
<sequence>MTFHLTTPSPCNSTPSSSTTNSTPAHGSPQHGSPTQSSFPTYDGPGEDGNLVAESRVLIVMTGGTICMRMGKDGYVPATGFLDTYLRPRPSFNDGSPAKYLPVMTNDETEVMLESLRTPPSKHARRIRYAILEFNPLLDSSSINAKGWGEIAKSIKRNYKLFDAFVILHGTDSLAYTSSALSFMISNLGKSIILTGSQAPMAELHNDATDNLLGSLIIAGHYMVPEVCLFFNHRLFRGNRATKSNAHDFRAFSSPNFNSLGKVGISTNINWNLVNRPSTLAPFSVQTSLSTAHVACLRIFPGILPEMIEGILALENLKGLVLETFGAGNMPEDERLMAVLKKGVDNGIVIVNVTQCITGSVSPLYASGTALARAGIVFGLDMTTEAALTKLSCLLAKPELTVTDIRRQMSLSLRGELTEQAATIFSHPNSLLPPKLSRLTALAYAIKKGDQKSISSVLKESNEFLLNEFDYSGNTPLHLAATCRSIDILRDFLSQGASVHLRNGDGRTPLFLAADAGIEANVSLLRESGAHLHTEEVGYAKLKLKTLKWDKANVGSLQVPHEVLYPEPCTLPRCR</sequence>
<dbReference type="FunFam" id="3.40.50.1170:FF:000003">
    <property type="entry name" value="60 kDa lysophospholipase"/>
    <property type="match status" value="1"/>
</dbReference>